<dbReference type="InterPro" id="IPR023346">
    <property type="entry name" value="Lysozyme-like_dom_sf"/>
</dbReference>
<proteinExistence type="predicted"/>
<dbReference type="InterPro" id="IPR008258">
    <property type="entry name" value="Transglycosylase_SLT_dom_1"/>
</dbReference>
<keyword evidence="3" id="KW-1185">Reference proteome</keyword>
<dbReference type="SUPFAM" id="SSF53955">
    <property type="entry name" value="Lysozyme-like"/>
    <property type="match status" value="1"/>
</dbReference>
<dbReference type="EMBL" id="FWXJ01000001">
    <property type="protein sequence ID" value="SMC30103.1"/>
    <property type="molecule type" value="Genomic_DNA"/>
</dbReference>
<accession>A0A1W1Y1R7</accession>
<feature type="domain" description="Transglycosylase SLT" evidence="1">
    <location>
        <begin position="200"/>
        <end position="278"/>
    </location>
</feature>
<evidence type="ECO:0000259" key="1">
    <source>
        <dbReference type="Pfam" id="PF01464"/>
    </source>
</evidence>
<reference evidence="2 3" key="1">
    <citation type="submission" date="2017-04" db="EMBL/GenBank/DDBJ databases">
        <authorList>
            <person name="Afonso C.L."/>
            <person name="Miller P.J."/>
            <person name="Scott M.A."/>
            <person name="Spackman E."/>
            <person name="Goraichik I."/>
            <person name="Dimitrov K.M."/>
            <person name="Suarez D.L."/>
            <person name="Swayne D.E."/>
        </authorList>
    </citation>
    <scope>NUCLEOTIDE SEQUENCE [LARGE SCALE GENOMIC DNA]</scope>
    <source>
        <strain evidence="2 3">VK13</strain>
    </source>
</reference>
<gene>
    <name evidence="2" type="ORF">SAMN06296008_10136</name>
</gene>
<dbReference type="Pfam" id="PF01464">
    <property type="entry name" value="SLT"/>
    <property type="match status" value="1"/>
</dbReference>
<organism evidence="2 3">
    <name type="scientific">Polynucleobacter kasalickyi</name>
    <dbReference type="NCBI Taxonomy" id="1938817"/>
    <lineage>
        <taxon>Bacteria</taxon>
        <taxon>Pseudomonadati</taxon>
        <taxon>Pseudomonadota</taxon>
        <taxon>Betaproteobacteria</taxon>
        <taxon>Burkholderiales</taxon>
        <taxon>Burkholderiaceae</taxon>
        <taxon>Polynucleobacter</taxon>
    </lineage>
</organism>
<dbReference type="Gene3D" id="1.10.530.10">
    <property type="match status" value="1"/>
</dbReference>
<dbReference type="CDD" id="cd00254">
    <property type="entry name" value="LT-like"/>
    <property type="match status" value="1"/>
</dbReference>
<dbReference type="STRING" id="1938817.SAMN06296008_10136"/>
<dbReference type="RefSeq" id="WP_084281838.1">
    <property type="nucleotide sequence ID" value="NZ_FWXJ01000001.1"/>
</dbReference>
<sequence>MKKFLEQLNEQAALKARSQTKRDRIRTFQKAFVSHPLLKKYLPTRLSFAISTKQFIQSTAVIAVFLVTGIAVNEPLRNDFLRQLPWSDELDAENADAFDLSQPGEAGIRPVIFSYLGSSQMNVKPSLIEPSIMQLSVPSIAPLANQIHLGKIDPQAQDTRLLDSVINQGKVANLMAEKYKVDVNVLKKYISHAVIVGKEVSIDPVLIIAVMAIESNFNPIVQSPAGAQGLMQVMTSIHANKFTPYGGVQAAFKPEANIRVGAYILKYFIAQAGNLPGGLRFYVGGAHAGDGGYASKVLQERDTLIGFLGGSVPRDNRDLESADVSQAQQSQSQGIFKFLGIHLTDS</sequence>
<dbReference type="AlphaFoldDB" id="A0A1W1Y1R7"/>
<name>A0A1W1Y1R7_9BURK</name>
<dbReference type="Proteomes" id="UP000192708">
    <property type="component" value="Unassembled WGS sequence"/>
</dbReference>
<evidence type="ECO:0000313" key="3">
    <source>
        <dbReference type="Proteomes" id="UP000192708"/>
    </source>
</evidence>
<dbReference type="OrthoDB" id="9815002at2"/>
<protein>
    <submittedName>
        <fullName evidence="2">Transglycosylase SLT domain-containing protein</fullName>
    </submittedName>
</protein>
<evidence type="ECO:0000313" key="2">
    <source>
        <dbReference type="EMBL" id="SMC30103.1"/>
    </source>
</evidence>